<dbReference type="Gene3D" id="1.10.10.10">
    <property type="entry name" value="Winged helix-like DNA-binding domain superfamily/Winged helix DNA-binding domain"/>
    <property type="match status" value="1"/>
</dbReference>
<dbReference type="CDD" id="cd06170">
    <property type="entry name" value="LuxR_C_like"/>
    <property type="match status" value="1"/>
</dbReference>
<accession>A0A9X3MQ72</accession>
<dbReference type="PROSITE" id="PS50043">
    <property type="entry name" value="HTH_LUXR_2"/>
    <property type="match status" value="1"/>
</dbReference>
<proteinExistence type="predicted"/>
<sequence length="212" mass="23077">MSRAAASVTVPRVSLGDGWPALFESAFRQSRNAMVLLDERRRVVDANAAMVGLVGHSRAWLVRRPMAEIVADGPLVTEPEWQQWLAAGRFAGEATLLHADGHAVTVQWGATTEAVTGRRLVLVAALHTSRWGPRFRRTPDARHDPRALSAREAEVVRLVALGQTGPEIADDLGIAHDTVRTHVRHAMDKLGARSRAHLVAKVFGGDLIMRSG</sequence>
<keyword evidence="2" id="KW-0238">DNA-binding</keyword>
<dbReference type="PANTHER" id="PTHR44688">
    <property type="entry name" value="DNA-BINDING TRANSCRIPTIONAL ACTIVATOR DEVR_DOSR"/>
    <property type="match status" value="1"/>
</dbReference>
<feature type="domain" description="HTH luxR-type" evidence="4">
    <location>
        <begin position="141"/>
        <end position="206"/>
    </location>
</feature>
<dbReference type="GO" id="GO:0006355">
    <property type="term" value="P:regulation of DNA-templated transcription"/>
    <property type="evidence" value="ECO:0007669"/>
    <property type="project" value="InterPro"/>
</dbReference>
<name>A0A9X3MQ72_9ACTN</name>
<evidence type="ECO:0000256" key="2">
    <source>
        <dbReference type="ARBA" id="ARBA00023125"/>
    </source>
</evidence>
<keyword evidence="3" id="KW-0804">Transcription</keyword>
<evidence type="ECO:0000256" key="1">
    <source>
        <dbReference type="ARBA" id="ARBA00023015"/>
    </source>
</evidence>
<dbReference type="PRINTS" id="PR00038">
    <property type="entry name" value="HTHLUXR"/>
</dbReference>
<dbReference type="AlphaFoldDB" id="A0A9X3MQ72"/>
<dbReference type="NCBIfam" id="TIGR00229">
    <property type="entry name" value="sensory_box"/>
    <property type="match status" value="1"/>
</dbReference>
<protein>
    <submittedName>
        <fullName evidence="5">Helix-turn-helix transcriptional regulator</fullName>
    </submittedName>
</protein>
<dbReference type="Pfam" id="PF00196">
    <property type="entry name" value="GerE"/>
    <property type="match status" value="1"/>
</dbReference>
<dbReference type="InterPro" id="IPR035965">
    <property type="entry name" value="PAS-like_dom_sf"/>
</dbReference>
<dbReference type="EMBL" id="JAPDOD010000005">
    <property type="protein sequence ID" value="MDA0160419.1"/>
    <property type="molecule type" value="Genomic_DNA"/>
</dbReference>
<dbReference type="Proteomes" id="UP001149140">
    <property type="component" value="Unassembled WGS sequence"/>
</dbReference>
<dbReference type="RefSeq" id="WP_270039244.1">
    <property type="nucleotide sequence ID" value="NZ_JAPDOD010000005.1"/>
</dbReference>
<evidence type="ECO:0000313" key="5">
    <source>
        <dbReference type="EMBL" id="MDA0160419.1"/>
    </source>
</evidence>
<comment type="caution">
    <text evidence="5">The sequence shown here is derived from an EMBL/GenBank/DDBJ whole genome shotgun (WGS) entry which is preliminary data.</text>
</comment>
<keyword evidence="6" id="KW-1185">Reference proteome</keyword>
<dbReference type="InterPro" id="IPR000792">
    <property type="entry name" value="Tscrpt_reg_LuxR_C"/>
</dbReference>
<keyword evidence="1" id="KW-0805">Transcription regulation</keyword>
<dbReference type="InterPro" id="IPR036388">
    <property type="entry name" value="WH-like_DNA-bd_sf"/>
</dbReference>
<dbReference type="SUPFAM" id="SSF46894">
    <property type="entry name" value="C-terminal effector domain of the bipartite response regulators"/>
    <property type="match status" value="1"/>
</dbReference>
<dbReference type="GO" id="GO:0003677">
    <property type="term" value="F:DNA binding"/>
    <property type="evidence" value="ECO:0007669"/>
    <property type="project" value="UniProtKB-KW"/>
</dbReference>
<evidence type="ECO:0000256" key="3">
    <source>
        <dbReference type="ARBA" id="ARBA00023163"/>
    </source>
</evidence>
<dbReference type="InterPro" id="IPR016032">
    <property type="entry name" value="Sig_transdc_resp-reg_C-effctor"/>
</dbReference>
<dbReference type="PANTHER" id="PTHR44688:SF16">
    <property type="entry name" value="DNA-BINDING TRANSCRIPTIONAL ACTIVATOR DEVR_DOSR"/>
    <property type="match status" value="1"/>
</dbReference>
<dbReference type="Pfam" id="PF13188">
    <property type="entry name" value="PAS_8"/>
    <property type="match status" value="1"/>
</dbReference>
<evidence type="ECO:0000313" key="6">
    <source>
        <dbReference type="Proteomes" id="UP001149140"/>
    </source>
</evidence>
<dbReference type="SUPFAM" id="SSF55785">
    <property type="entry name" value="PYP-like sensor domain (PAS domain)"/>
    <property type="match status" value="1"/>
</dbReference>
<dbReference type="Gene3D" id="3.30.450.20">
    <property type="entry name" value="PAS domain"/>
    <property type="match status" value="1"/>
</dbReference>
<dbReference type="SMART" id="SM00421">
    <property type="entry name" value="HTH_LUXR"/>
    <property type="match status" value="1"/>
</dbReference>
<evidence type="ECO:0000259" key="4">
    <source>
        <dbReference type="PROSITE" id="PS50043"/>
    </source>
</evidence>
<reference evidence="5" key="1">
    <citation type="submission" date="2022-10" db="EMBL/GenBank/DDBJ databases">
        <title>The WGS of Solirubrobacter ginsenosidimutans DSM 21036.</title>
        <authorList>
            <person name="Jiang Z."/>
        </authorList>
    </citation>
    <scope>NUCLEOTIDE SEQUENCE</scope>
    <source>
        <strain evidence="5">DSM 21036</strain>
    </source>
</reference>
<dbReference type="InterPro" id="IPR000014">
    <property type="entry name" value="PAS"/>
</dbReference>
<organism evidence="5 6">
    <name type="scientific">Solirubrobacter ginsenosidimutans</name>
    <dbReference type="NCBI Taxonomy" id="490573"/>
    <lineage>
        <taxon>Bacteria</taxon>
        <taxon>Bacillati</taxon>
        <taxon>Actinomycetota</taxon>
        <taxon>Thermoleophilia</taxon>
        <taxon>Solirubrobacterales</taxon>
        <taxon>Solirubrobacteraceae</taxon>
        <taxon>Solirubrobacter</taxon>
    </lineage>
</organism>
<gene>
    <name evidence="5" type="ORF">OM076_09090</name>
</gene>